<dbReference type="HAMAP" id="MF_00495">
    <property type="entry name" value="GPH_hydrolase_bact"/>
    <property type="match status" value="1"/>
</dbReference>
<dbReference type="SFLD" id="SFLDS00003">
    <property type="entry name" value="Haloacid_Dehalogenase"/>
    <property type="match status" value="1"/>
</dbReference>
<dbReference type="NCBIfam" id="TIGR01449">
    <property type="entry name" value="PGP_bact"/>
    <property type="match status" value="1"/>
</dbReference>
<proteinExistence type="inferred from homology"/>
<keyword evidence="12" id="KW-1185">Reference proteome</keyword>
<dbReference type="InterPro" id="IPR023198">
    <property type="entry name" value="PGP-like_dom2"/>
</dbReference>
<dbReference type="SUPFAM" id="SSF56784">
    <property type="entry name" value="HAD-like"/>
    <property type="match status" value="1"/>
</dbReference>
<sequence length="224" mass="24061">MSGTVGRFPRCVLFDLDGTLLDSAPDMAATIDRMRAARGAPPMPLAELRRHVSKGARAMSSAAFPELGGEVPPEMVKEFLAVYAEELGRHGAAFDGIEAMLAALEADGARWGIVTNKPESLARALMPSLGWEQRCAVLVGGDTLAERKPHPLPLLHAAQAMGFAIEDCVYVGDDERDILAARAAGMRSLVALWGYRLQHDDPLTWQADAMAETPGDLLDADAWP</sequence>
<dbReference type="RefSeq" id="WP_132985094.1">
    <property type="nucleotide sequence ID" value="NZ_BMME01000001.1"/>
</dbReference>
<dbReference type="InterPro" id="IPR036412">
    <property type="entry name" value="HAD-like_sf"/>
</dbReference>
<organism evidence="11 12">
    <name type="scientific">Luteimonas terricola</name>
    <dbReference type="NCBI Taxonomy" id="645597"/>
    <lineage>
        <taxon>Bacteria</taxon>
        <taxon>Pseudomonadati</taxon>
        <taxon>Pseudomonadota</taxon>
        <taxon>Gammaproteobacteria</taxon>
        <taxon>Lysobacterales</taxon>
        <taxon>Lysobacteraceae</taxon>
        <taxon>Luteimonas</taxon>
    </lineage>
</organism>
<name>A0ABQ2EAK5_9GAMM</name>
<protein>
    <recommendedName>
        <fullName evidence="5 10">Phosphoglycolate phosphatase</fullName>
        <shortName evidence="10">PGP</shortName>
        <shortName evidence="10">PGPase</shortName>
        <ecNumber evidence="5 10">3.1.3.18</ecNumber>
    </recommendedName>
</protein>
<evidence type="ECO:0000256" key="5">
    <source>
        <dbReference type="ARBA" id="ARBA00013078"/>
    </source>
</evidence>
<dbReference type="EMBL" id="BMME01000001">
    <property type="protein sequence ID" value="GGK02561.1"/>
    <property type="molecule type" value="Genomic_DNA"/>
</dbReference>
<evidence type="ECO:0000256" key="4">
    <source>
        <dbReference type="ARBA" id="ARBA00006171"/>
    </source>
</evidence>
<feature type="binding site" evidence="10">
    <location>
        <position position="173"/>
    </location>
    <ligand>
        <name>Mg(2+)</name>
        <dbReference type="ChEBI" id="CHEBI:18420"/>
    </ligand>
</feature>
<dbReference type="Gene3D" id="1.10.150.240">
    <property type="entry name" value="Putative phosphatase, domain 2"/>
    <property type="match status" value="1"/>
</dbReference>
<dbReference type="InterPro" id="IPR050155">
    <property type="entry name" value="HAD-like_hydrolase_sf"/>
</dbReference>
<keyword evidence="7 10" id="KW-0378">Hydrolase</keyword>
<feature type="binding site" evidence="10">
    <location>
        <position position="17"/>
    </location>
    <ligand>
        <name>Mg(2+)</name>
        <dbReference type="ChEBI" id="CHEBI:18420"/>
    </ligand>
</feature>
<keyword evidence="9 10" id="KW-0119">Carbohydrate metabolism</keyword>
<dbReference type="SFLD" id="SFLDG01129">
    <property type="entry name" value="C1.5:_HAD__Beta-PGM__Phosphata"/>
    <property type="match status" value="1"/>
</dbReference>
<dbReference type="PANTHER" id="PTHR43434">
    <property type="entry name" value="PHOSPHOGLYCOLATE PHOSPHATASE"/>
    <property type="match status" value="1"/>
</dbReference>
<reference evidence="12" key="1">
    <citation type="journal article" date="2019" name="Int. J. Syst. Evol. Microbiol.">
        <title>The Global Catalogue of Microorganisms (GCM) 10K type strain sequencing project: providing services to taxonomists for standard genome sequencing and annotation.</title>
        <authorList>
            <consortium name="The Broad Institute Genomics Platform"/>
            <consortium name="The Broad Institute Genome Sequencing Center for Infectious Disease"/>
            <person name="Wu L."/>
            <person name="Ma J."/>
        </authorList>
    </citation>
    <scope>NUCLEOTIDE SEQUENCE [LARGE SCALE GENOMIC DNA]</scope>
    <source>
        <strain evidence="12">CGMCC 1.8985</strain>
    </source>
</reference>
<evidence type="ECO:0000256" key="6">
    <source>
        <dbReference type="ARBA" id="ARBA00022723"/>
    </source>
</evidence>
<dbReference type="Gene3D" id="3.40.50.1000">
    <property type="entry name" value="HAD superfamily/HAD-like"/>
    <property type="match status" value="1"/>
</dbReference>
<comment type="similarity">
    <text evidence="4 10">Belongs to the HAD-like hydrolase superfamily. CbbY/CbbZ/Gph/YieH family.</text>
</comment>
<dbReference type="InterPro" id="IPR023214">
    <property type="entry name" value="HAD_sf"/>
</dbReference>
<dbReference type="InterPro" id="IPR037512">
    <property type="entry name" value="PGPase_prok"/>
</dbReference>
<dbReference type="InterPro" id="IPR041492">
    <property type="entry name" value="HAD_2"/>
</dbReference>
<dbReference type="Proteomes" id="UP000599009">
    <property type="component" value="Unassembled WGS sequence"/>
</dbReference>
<comment type="cofactor">
    <cofactor evidence="2 10">
        <name>Mg(2+)</name>
        <dbReference type="ChEBI" id="CHEBI:18420"/>
    </cofactor>
</comment>
<dbReference type="SFLD" id="SFLDG01135">
    <property type="entry name" value="C1.5.6:_HAD__Beta-PGM__Phospha"/>
    <property type="match status" value="1"/>
</dbReference>
<dbReference type="NCBIfam" id="TIGR01549">
    <property type="entry name" value="HAD-SF-IA-v1"/>
    <property type="match status" value="1"/>
</dbReference>
<evidence type="ECO:0000313" key="11">
    <source>
        <dbReference type="EMBL" id="GGK02561.1"/>
    </source>
</evidence>
<evidence type="ECO:0000256" key="8">
    <source>
        <dbReference type="ARBA" id="ARBA00022842"/>
    </source>
</evidence>
<evidence type="ECO:0000313" key="12">
    <source>
        <dbReference type="Proteomes" id="UP000599009"/>
    </source>
</evidence>
<dbReference type="PANTHER" id="PTHR43434:SF23">
    <property type="entry name" value="PHOSPHOGLYCOLATE PHOSPHATASE"/>
    <property type="match status" value="1"/>
</dbReference>
<evidence type="ECO:0000256" key="7">
    <source>
        <dbReference type="ARBA" id="ARBA00022801"/>
    </source>
</evidence>
<comment type="catalytic activity">
    <reaction evidence="1 10">
        <text>2-phosphoglycolate + H2O = glycolate + phosphate</text>
        <dbReference type="Rhea" id="RHEA:14369"/>
        <dbReference type="ChEBI" id="CHEBI:15377"/>
        <dbReference type="ChEBI" id="CHEBI:29805"/>
        <dbReference type="ChEBI" id="CHEBI:43474"/>
        <dbReference type="ChEBI" id="CHEBI:58033"/>
        <dbReference type="EC" id="3.1.3.18"/>
    </reaction>
</comment>
<dbReference type="EC" id="3.1.3.18" evidence="5 10"/>
<feature type="active site" description="Nucleophile" evidence="10">
    <location>
        <position position="15"/>
    </location>
</feature>
<gene>
    <name evidence="11" type="primary">gph</name>
    <name evidence="11" type="ORF">GCM10011394_09470</name>
</gene>
<dbReference type="InterPro" id="IPR006439">
    <property type="entry name" value="HAD-SF_hydro_IA"/>
</dbReference>
<comment type="caution">
    <text evidence="11">The sequence shown here is derived from an EMBL/GenBank/DDBJ whole genome shotgun (WGS) entry which is preliminary data.</text>
</comment>
<dbReference type="NCBIfam" id="TIGR01509">
    <property type="entry name" value="HAD-SF-IA-v3"/>
    <property type="match status" value="1"/>
</dbReference>
<feature type="binding site" evidence="10">
    <location>
        <position position="15"/>
    </location>
    <ligand>
        <name>Mg(2+)</name>
        <dbReference type="ChEBI" id="CHEBI:18420"/>
    </ligand>
</feature>
<accession>A0ABQ2EAK5</accession>
<dbReference type="Pfam" id="PF13419">
    <property type="entry name" value="HAD_2"/>
    <property type="match status" value="1"/>
</dbReference>
<evidence type="ECO:0000256" key="3">
    <source>
        <dbReference type="ARBA" id="ARBA00004818"/>
    </source>
</evidence>
<evidence type="ECO:0000256" key="10">
    <source>
        <dbReference type="HAMAP-Rule" id="MF_00495"/>
    </source>
</evidence>
<evidence type="ECO:0000256" key="2">
    <source>
        <dbReference type="ARBA" id="ARBA00001946"/>
    </source>
</evidence>
<evidence type="ECO:0000256" key="1">
    <source>
        <dbReference type="ARBA" id="ARBA00000830"/>
    </source>
</evidence>
<evidence type="ECO:0000256" key="9">
    <source>
        <dbReference type="ARBA" id="ARBA00023277"/>
    </source>
</evidence>
<keyword evidence="8 10" id="KW-0460">Magnesium</keyword>
<comment type="function">
    <text evidence="10">Specifically catalyzes the dephosphorylation of 2-phosphoglycolate. Is involved in the dissimilation of the intracellular 2-phosphoglycolate formed during the DNA repair of 3'-phosphoglycolate ends, a major class of DNA lesions induced by oxidative stress.</text>
</comment>
<comment type="pathway">
    <text evidence="3 10">Organic acid metabolism; glycolate biosynthesis; glycolate from 2-phosphoglycolate: step 1/1.</text>
</comment>
<keyword evidence="6 10" id="KW-0479">Metal-binding</keyword>